<name>A0A815IBT5_9BILA</name>
<dbReference type="GO" id="GO:0005509">
    <property type="term" value="F:calcium ion binding"/>
    <property type="evidence" value="ECO:0007669"/>
    <property type="project" value="InterPro"/>
</dbReference>
<dbReference type="GO" id="GO:0005525">
    <property type="term" value="F:GTP binding"/>
    <property type="evidence" value="ECO:0007669"/>
    <property type="project" value="InterPro"/>
</dbReference>
<evidence type="ECO:0000259" key="3">
    <source>
        <dbReference type="PROSITE" id="PS50222"/>
    </source>
</evidence>
<dbReference type="EMBL" id="CAJOBC010070357">
    <property type="protein sequence ID" value="CAF4240558.1"/>
    <property type="molecule type" value="Genomic_DNA"/>
</dbReference>
<reference evidence="4" key="1">
    <citation type="submission" date="2021-02" db="EMBL/GenBank/DDBJ databases">
        <authorList>
            <person name="Nowell W R."/>
        </authorList>
    </citation>
    <scope>NUCLEOTIDE SEQUENCE</scope>
</reference>
<evidence type="ECO:0000256" key="2">
    <source>
        <dbReference type="SAM" id="MobiDB-lite"/>
    </source>
</evidence>
<dbReference type="Gene3D" id="1.10.238.10">
    <property type="entry name" value="EF-hand"/>
    <property type="match status" value="1"/>
</dbReference>
<gene>
    <name evidence="4" type="ORF">GPM918_LOCUS31412</name>
    <name evidence="5" type="ORF">SRO942_LOCUS32056</name>
</gene>
<dbReference type="SUPFAM" id="SSF47473">
    <property type="entry name" value="EF-hand"/>
    <property type="match status" value="1"/>
</dbReference>
<dbReference type="Gene3D" id="3.40.50.300">
    <property type="entry name" value="P-loop containing nucleotide triphosphate hydrolases"/>
    <property type="match status" value="1"/>
</dbReference>
<evidence type="ECO:0000313" key="6">
    <source>
        <dbReference type="Proteomes" id="UP000663829"/>
    </source>
</evidence>
<evidence type="ECO:0000256" key="1">
    <source>
        <dbReference type="ARBA" id="ARBA00022837"/>
    </source>
</evidence>
<feature type="compositionally biased region" description="Polar residues" evidence="2">
    <location>
        <begin position="124"/>
        <end position="153"/>
    </location>
</feature>
<dbReference type="InterPro" id="IPR018247">
    <property type="entry name" value="EF_Hand_1_Ca_BS"/>
</dbReference>
<dbReference type="InterPro" id="IPR002048">
    <property type="entry name" value="EF_hand_dom"/>
</dbReference>
<dbReference type="Proteomes" id="UP000663829">
    <property type="component" value="Unassembled WGS sequence"/>
</dbReference>
<comment type="caution">
    <text evidence="4">The sequence shown here is derived from an EMBL/GenBank/DDBJ whole genome shotgun (WGS) entry which is preliminary data.</text>
</comment>
<dbReference type="SUPFAM" id="SSF52540">
    <property type="entry name" value="P-loop containing nucleoside triphosphate hydrolases"/>
    <property type="match status" value="1"/>
</dbReference>
<proteinExistence type="predicted"/>
<feature type="domain" description="EF-hand" evidence="3">
    <location>
        <begin position="578"/>
        <end position="613"/>
    </location>
</feature>
<keyword evidence="1" id="KW-0106">Calcium</keyword>
<organism evidence="4 6">
    <name type="scientific">Didymodactylos carnosus</name>
    <dbReference type="NCBI Taxonomy" id="1234261"/>
    <lineage>
        <taxon>Eukaryota</taxon>
        <taxon>Metazoa</taxon>
        <taxon>Spiralia</taxon>
        <taxon>Gnathifera</taxon>
        <taxon>Rotifera</taxon>
        <taxon>Eurotatoria</taxon>
        <taxon>Bdelloidea</taxon>
        <taxon>Philodinida</taxon>
        <taxon>Philodinidae</taxon>
        <taxon>Didymodactylos</taxon>
    </lineage>
</organism>
<dbReference type="OrthoDB" id="8954335at2759"/>
<sequence length="730" mass="82944">MALACRNRFASQPGRTVKPQTPADVTRSPVIKKNSEKPLTPTSKDNFSNKPQSNIHARKPDIVTGLASVVLPRPTGEPKASAMGQSPLDSVPTSQSEIFSTTSLFEDKSHITNENLKFSDKTPKSISTDANLQSNISNPRLVSSPRVQPTQPTVPFRVPKTVPSDHIQNSSLANSLANTYQHVKSHIVDVSEALTRDPVIRRDVSTMFNEFNIILCGSPRVGKSTLINAICQKQLAKTSAGLDACTKIISRYVLTGSHEIDSEIINYQYNFWDTPGFESWSKKDIRENLEAILKKPKSDILCMIYSASPGSHAKLEQLDWLLHECMEKQIFCALVCTNKWGGQKEQRDAVMHDFQTLLAKYHPETRKENGVIYFGNMGLCTTVNSQKFEDEDAGKSFEQSGVDELIFGIMESLDDEKVIQWCMVVFENKSFWKNAFNFPEKLKASKTGTQLGTSQMKMKLSNKQTNRYRHLRDSLVHEPSIAIVLQQKEMEQHDNLYKEFEPKYYQPDYYLNKSERPTKVTVGKPSGLEKKSNSVRIPVGNHHFNQLCEALGKRLSLPASASSQTLSTSQSINNNDTETEDKIRRLFYDADVNHDGYVDEHEFLNLMQKLGISEESARCEFDKIIKKDEARLTIDEFYHFLLSRITDKSKLDSNLDNKQNDAHRVEEFKCTLERQISEKLENNEEFSIRMRIILENIDGNKISEYLAQRWINFNNFRRLGKSGSLVLTGE</sequence>
<feature type="region of interest" description="Disordered" evidence="2">
    <location>
        <begin position="72"/>
        <end position="93"/>
    </location>
</feature>
<dbReference type="EMBL" id="CAJNOQ010015444">
    <property type="protein sequence ID" value="CAF1361649.1"/>
    <property type="molecule type" value="Genomic_DNA"/>
</dbReference>
<dbReference type="AlphaFoldDB" id="A0A815IBT5"/>
<dbReference type="InterPro" id="IPR011992">
    <property type="entry name" value="EF-hand-dom_pair"/>
</dbReference>
<evidence type="ECO:0000313" key="4">
    <source>
        <dbReference type="EMBL" id="CAF1361649.1"/>
    </source>
</evidence>
<accession>A0A815IBT5</accession>
<feature type="region of interest" description="Disordered" evidence="2">
    <location>
        <begin position="1"/>
        <end position="60"/>
    </location>
</feature>
<dbReference type="PROSITE" id="PS50222">
    <property type="entry name" value="EF_HAND_2"/>
    <property type="match status" value="1"/>
</dbReference>
<dbReference type="PROSITE" id="PS00018">
    <property type="entry name" value="EF_HAND_1"/>
    <property type="match status" value="1"/>
</dbReference>
<dbReference type="Pfam" id="PF01926">
    <property type="entry name" value="MMR_HSR1"/>
    <property type="match status" value="1"/>
</dbReference>
<evidence type="ECO:0000313" key="5">
    <source>
        <dbReference type="EMBL" id="CAF4240558.1"/>
    </source>
</evidence>
<protein>
    <recommendedName>
        <fullName evidence="3">EF-hand domain-containing protein</fullName>
    </recommendedName>
</protein>
<keyword evidence="6" id="KW-1185">Reference proteome</keyword>
<dbReference type="CDD" id="cd00882">
    <property type="entry name" value="Ras_like_GTPase"/>
    <property type="match status" value="1"/>
</dbReference>
<dbReference type="SMART" id="SM00054">
    <property type="entry name" value="EFh"/>
    <property type="match status" value="1"/>
</dbReference>
<dbReference type="InterPro" id="IPR006073">
    <property type="entry name" value="GTP-bd"/>
</dbReference>
<dbReference type="InterPro" id="IPR027417">
    <property type="entry name" value="P-loop_NTPase"/>
</dbReference>
<feature type="compositionally biased region" description="Polar residues" evidence="2">
    <location>
        <begin position="40"/>
        <end position="55"/>
    </location>
</feature>
<feature type="region of interest" description="Disordered" evidence="2">
    <location>
        <begin position="120"/>
        <end position="154"/>
    </location>
</feature>
<feature type="compositionally biased region" description="Polar residues" evidence="2">
    <location>
        <begin position="83"/>
        <end position="93"/>
    </location>
</feature>
<dbReference type="Proteomes" id="UP000681722">
    <property type="component" value="Unassembled WGS sequence"/>
</dbReference>